<dbReference type="GeneID" id="27900536"/>
<feature type="region of interest" description="Disordered" evidence="5">
    <location>
        <begin position="422"/>
        <end position="481"/>
    </location>
</feature>
<feature type="region of interest" description="Disordered" evidence="5">
    <location>
        <begin position="24"/>
        <end position="44"/>
    </location>
</feature>
<evidence type="ECO:0000259" key="6">
    <source>
        <dbReference type="PROSITE" id="PS50103"/>
    </source>
</evidence>
<feature type="zinc finger region" description="C3H1-type" evidence="4">
    <location>
        <begin position="338"/>
        <end position="364"/>
    </location>
</feature>
<evidence type="ECO:0000256" key="1">
    <source>
        <dbReference type="ARBA" id="ARBA00022723"/>
    </source>
</evidence>
<sequence>MSQETQIDLQARIAALAGQINRRKQQPIPHQHAVHGGPQHGRGASRWAPYTHGARAAFPRTISNHLLVNGSGEHPILLDDETQLKTPQGAPKASAEFVRSRVGNRAQLMTKETYERERRRQQEYQQHRSPNTPYPPPSRSTGLVQETQSNAHAPRVLQFDDIKFELQLDGSKLVRLSDPATADKETPRKVNIADIEFLRTKSGNLIRAATTSQNKTRYQEPLHALKLMNSAHTISVSGPPHELRQSNATSSQNMVPYHPSSCHGAAPHRTKAIDTPYCSRHAGKFSGYMLTDCAGNCPHGPTCNDRHDPSRIAICKEFFATGFCQAGKSCDLSHEPSYHRVPACIHFLRGNCTKSACRYAHVNVPASVLVCRPFATLGYCSKGVKCGNRHVFECPDYTNLGHCAAREKRACTLPHIDHANTLRKAAKRQGKQSSEDGSDVSSDEEEQAIAAETDEDSDIEITMGTDDSHQLTQQQDYVGFT</sequence>
<dbReference type="eggNOG" id="KOG1492">
    <property type="taxonomic scope" value="Eukaryota"/>
</dbReference>
<keyword evidence="2 4" id="KW-0863">Zinc-finger</keyword>
<protein>
    <recommendedName>
        <fullName evidence="6">C3H1-type domain-containing protein</fullName>
    </recommendedName>
</protein>
<feature type="compositionally biased region" description="Basic and acidic residues" evidence="5">
    <location>
        <begin position="112"/>
        <end position="126"/>
    </location>
</feature>
<dbReference type="InterPro" id="IPR000571">
    <property type="entry name" value="Znf_CCCH"/>
</dbReference>
<dbReference type="SUPFAM" id="SSF90229">
    <property type="entry name" value="CCCH zinc finger"/>
    <property type="match status" value="2"/>
</dbReference>
<feature type="zinc finger region" description="C3H1-type" evidence="4">
    <location>
        <begin position="309"/>
        <end position="337"/>
    </location>
</feature>
<evidence type="ECO:0000256" key="4">
    <source>
        <dbReference type="PROSITE-ProRule" id="PRU00723"/>
    </source>
</evidence>
<dbReference type="OMA" id="CKRFTST"/>
<dbReference type="AlphaFoldDB" id="N1QKR5"/>
<feature type="region of interest" description="Disordered" evidence="5">
    <location>
        <begin position="85"/>
        <end position="148"/>
    </location>
</feature>
<dbReference type="InterPro" id="IPR036855">
    <property type="entry name" value="Znf_CCCH_sf"/>
</dbReference>
<accession>N1QKR5</accession>
<feature type="domain" description="C3H1-type" evidence="6">
    <location>
        <begin position="338"/>
        <end position="364"/>
    </location>
</feature>
<evidence type="ECO:0000256" key="5">
    <source>
        <dbReference type="SAM" id="MobiDB-lite"/>
    </source>
</evidence>
<dbReference type="EMBL" id="KB456260">
    <property type="protein sequence ID" value="EMF16882.1"/>
    <property type="molecule type" value="Genomic_DNA"/>
</dbReference>
<dbReference type="PROSITE" id="PS50103">
    <property type="entry name" value="ZF_C3H1"/>
    <property type="match status" value="3"/>
</dbReference>
<evidence type="ECO:0000256" key="2">
    <source>
        <dbReference type="ARBA" id="ARBA00022771"/>
    </source>
</evidence>
<dbReference type="Proteomes" id="UP000016931">
    <property type="component" value="Unassembled WGS sequence"/>
</dbReference>
<keyword evidence="3 4" id="KW-0862">Zinc</keyword>
<dbReference type="OrthoDB" id="410307at2759"/>
<keyword evidence="1 4" id="KW-0479">Metal-binding</keyword>
<gene>
    <name evidence="7" type="ORF">SEPMUDRAFT_146006</name>
</gene>
<proteinExistence type="predicted"/>
<dbReference type="SMART" id="SM00356">
    <property type="entry name" value="ZnF_C3H1"/>
    <property type="match status" value="4"/>
</dbReference>
<feature type="domain" description="C3H1-type" evidence="6">
    <location>
        <begin position="365"/>
        <end position="393"/>
    </location>
</feature>
<keyword evidence="8" id="KW-1185">Reference proteome</keyword>
<evidence type="ECO:0000313" key="8">
    <source>
        <dbReference type="Proteomes" id="UP000016931"/>
    </source>
</evidence>
<reference evidence="7 8" key="1">
    <citation type="journal article" date="2012" name="PLoS Pathog.">
        <title>Diverse lifestyles and strategies of plant pathogenesis encoded in the genomes of eighteen Dothideomycetes fungi.</title>
        <authorList>
            <person name="Ohm R.A."/>
            <person name="Feau N."/>
            <person name="Henrissat B."/>
            <person name="Schoch C.L."/>
            <person name="Horwitz B.A."/>
            <person name="Barry K.W."/>
            <person name="Condon B.J."/>
            <person name="Copeland A.C."/>
            <person name="Dhillon B."/>
            <person name="Glaser F."/>
            <person name="Hesse C.N."/>
            <person name="Kosti I."/>
            <person name="LaButti K."/>
            <person name="Lindquist E.A."/>
            <person name="Lucas S."/>
            <person name="Salamov A.A."/>
            <person name="Bradshaw R.E."/>
            <person name="Ciuffetti L."/>
            <person name="Hamelin R.C."/>
            <person name="Kema G.H.J."/>
            <person name="Lawrence C."/>
            <person name="Scott J.A."/>
            <person name="Spatafora J.W."/>
            <person name="Turgeon B.G."/>
            <person name="de Wit P.J.G.M."/>
            <person name="Zhong S."/>
            <person name="Goodwin S.B."/>
            <person name="Grigoriev I.V."/>
        </authorList>
    </citation>
    <scope>NUCLEOTIDE SEQUENCE [LARGE SCALE GENOMIC DNA]</scope>
    <source>
        <strain evidence="7 8">SO2202</strain>
    </source>
</reference>
<dbReference type="Gene3D" id="4.10.1000.10">
    <property type="entry name" value="Zinc finger, CCCH-type"/>
    <property type="match status" value="2"/>
</dbReference>
<feature type="compositionally biased region" description="Polar residues" evidence="5">
    <location>
        <begin position="139"/>
        <end position="148"/>
    </location>
</feature>
<feature type="domain" description="C3H1-type" evidence="6">
    <location>
        <begin position="309"/>
        <end position="337"/>
    </location>
</feature>
<dbReference type="FunFam" id="4.10.1000.10:FF:000035">
    <property type="entry name" value="CCCH zinc finger protein, variant"/>
    <property type="match status" value="1"/>
</dbReference>
<dbReference type="PANTHER" id="PTHR46156:SF1">
    <property type="entry name" value="ZINC FINGER CCCH DOMAIN-CONTAINING PROTEIN 3"/>
    <property type="match status" value="1"/>
</dbReference>
<dbReference type="GO" id="GO:0008270">
    <property type="term" value="F:zinc ion binding"/>
    <property type="evidence" value="ECO:0007669"/>
    <property type="project" value="UniProtKB-KW"/>
</dbReference>
<dbReference type="HOGENOM" id="CLU_048898_0_0_1"/>
<feature type="compositionally biased region" description="Acidic residues" evidence="5">
    <location>
        <begin position="436"/>
        <end position="459"/>
    </location>
</feature>
<dbReference type="STRING" id="692275.N1QKR5"/>
<dbReference type="RefSeq" id="XP_016765003.1">
    <property type="nucleotide sequence ID" value="XM_016903399.1"/>
</dbReference>
<evidence type="ECO:0000313" key="7">
    <source>
        <dbReference type="EMBL" id="EMF16882.1"/>
    </source>
</evidence>
<evidence type="ECO:0000256" key="3">
    <source>
        <dbReference type="ARBA" id="ARBA00022833"/>
    </source>
</evidence>
<dbReference type="PANTHER" id="PTHR46156">
    <property type="entry name" value="CCCH ZINGC FINGER"/>
    <property type="match status" value="1"/>
</dbReference>
<name>N1QKR5_SPHMS</name>
<dbReference type="GO" id="GO:0005634">
    <property type="term" value="C:nucleus"/>
    <property type="evidence" value="ECO:0007669"/>
    <property type="project" value="TreeGrafter"/>
</dbReference>
<feature type="compositionally biased region" description="Polar residues" evidence="5">
    <location>
        <begin position="470"/>
        <end position="481"/>
    </location>
</feature>
<organism evidence="7 8">
    <name type="scientific">Sphaerulina musiva (strain SO2202)</name>
    <name type="common">Poplar stem canker fungus</name>
    <name type="synonym">Septoria musiva</name>
    <dbReference type="NCBI Taxonomy" id="692275"/>
    <lineage>
        <taxon>Eukaryota</taxon>
        <taxon>Fungi</taxon>
        <taxon>Dikarya</taxon>
        <taxon>Ascomycota</taxon>
        <taxon>Pezizomycotina</taxon>
        <taxon>Dothideomycetes</taxon>
        <taxon>Dothideomycetidae</taxon>
        <taxon>Mycosphaerellales</taxon>
        <taxon>Mycosphaerellaceae</taxon>
        <taxon>Sphaerulina</taxon>
    </lineage>
</organism>
<feature type="zinc finger region" description="C3H1-type" evidence="4">
    <location>
        <begin position="365"/>
        <end position="393"/>
    </location>
</feature>